<evidence type="ECO:0000256" key="1">
    <source>
        <dbReference type="SAM" id="MobiDB-lite"/>
    </source>
</evidence>
<proteinExistence type="predicted"/>
<protein>
    <recommendedName>
        <fullName evidence="5">Tight adherence protein B</fullName>
    </recommendedName>
</protein>
<sequence>MSGGTLLVAALLLAAATLVAWPVQTIRARRRRVLMPAGSRDAGADPDDALVDWVRDLGRELDGPVDGAGSPSSSGHQPPAPPGYGGRTRVRWSTRDVSAGPPWPRSGGGSVGSTRPAGAARPPARRDPRGPAGTTRPVAVAADVERHAVPSASATVIEADVLARDAAASTVATVDGREDVDSGGNQAVGPMTTADAPGGERGISARARRTPARLLVLVGLLGGGVGAALAGPVAATAVAGYGTLTVRALLRRQANRHAERIRRRALDQLCGLAADLRAGLPVPPAVEIVTAGGRDGSDRLGQLTSAAVRLADRTGAPLAELVERIEADARATDRGLAAAEAQAAGARATAWLLAALPIGGIGLGYGIGVDPVAVLLHSTVGGVCAVLAVVLQVIGLLWAERLGATPGRTA</sequence>
<dbReference type="PANTHER" id="PTHR35007">
    <property type="entry name" value="INTEGRAL MEMBRANE PROTEIN-RELATED"/>
    <property type="match status" value="1"/>
</dbReference>
<evidence type="ECO:0000313" key="4">
    <source>
        <dbReference type="Proteomes" id="UP000245410"/>
    </source>
</evidence>
<keyword evidence="2" id="KW-0812">Transmembrane</keyword>
<organism evidence="3 4">
    <name type="scientific">Micromonospora acroterricola</name>
    <dbReference type="NCBI Taxonomy" id="2202421"/>
    <lineage>
        <taxon>Bacteria</taxon>
        <taxon>Bacillati</taxon>
        <taxon>Actinomycetota</taxon>
        <taxon>Actinomycetes</taxon>
        <taxon>Micromonosporales</taxon>
        <taxon>Micromonosporaceae</taxon>
        <taxon>Micromonospora</taxon>
    </lineage>
</organism>
<evidence type="ECO:0008006" key="5">
    <source>
        <dbReference type="Google" id="ProtNLM"/>
    </source>
</evidence>
<evidence type="ECO:0000256" key="2">
    <source>
        <dbReference type="SAM" id="Phobius"/>
    </source>
</evidence>
<reference evidence="3 4" key="1">
    <citation type="submission" date="2018-05" db="EMBL/GenBank/DDBJ databases">
        <title>Micromonospora atacamensis sp. nov., a novel actinobacteria isolated from high altitude Atacama Desert soil.</title>
        <authorList>
            <person name="Carro L."/>
            <person name="Golinska P."/>
            <person name="Klenk H.-P."/>
            <person name="Goodfellow M."/>
        </authorList>
    </citation>
    <scope>NUCLEOTIDE SEQUENCE [LARGE SCALE GENOMIC DNA]</scope>
    <source>
        <strain evidence="3 4">5R2A7</strain>
    </source>
</reference>
<keyword evidence="2" id="KW-0472">Membrane</keyword>
<dbReference type="PANTHER" id="PTHR35007:SF4">
    <property type="entry name" value="CONSERVED TRANSMEMBRANE PROTEIN-RELATED"/>
    <property type="match status" value="1"/>
</dbReference>
<feature type="transmembrane region" description="Helical" evidence="2">
    <location>
        <begin position="350"/>
        <end position="368"/>
    </location>
</feature>
<dbReference type="Proteomes" id="UP000245410">
    <property type="component" value="Unassembled WGS sequence"/>
</dbReference>
<feature type="transmembrane region" description="Helical" evidence="2">
    <location>
        <begin position="374"/>
        <end position="399"/>
    </location>
</feature>
<evidence type="ECO:0000313" key="3">
    <source>
        <dbReference type="EMBL" id="PWR08329.1"/>
    </source>
</evidence>
<feature type="region of interest" description="Disordered" evidence="1">
    <location>
        <begin position="176"/>
        <end position="202"/>
    </location>
</feature>
<keyword evidence="2" id="KW-1133">Transmembrane helix</keyword>
<feature type="region of interest" description="Disordered" evidence="1">
    <location>
        <begin position="60"/>
        <end position="136"/>
    </location>
</feature>
<accession>A0A317D0T8</accession>
<comment type="caution">
    <text evidence="3">The sequence shown here is derived from an EMBL/GenBank/DDBJ whole genome shotgun (WGS) entry which is preliminary data.</text>
</comment>
<keyword evidence="4" id="KW-1185">Reference proteome</keyword>
<dbReference type="OrthoDB" id="3406057at2"/>
<feature type="transmembrane region" description="Helical" evidence="2">
    <location>
        <begin position="214"/>
        <end position="242"/>
    </location>
</feature>
<dbReference type="AlphaFoldDB" id="A0A317D0T8"/>
<dbReference type="EMBL" id="QGKR01000202">
    <property type="protein sequence ID" value="PWR08329.1"/>
    <property type="molecule type" value="Genomic_DNA"/>
</dbReference>
<gene>
    <name evidence="3" type="ORF">DKT68_16195</name>
</gene>
<name>A0A317D0T8_9ACTN</name>